<comment type="caution">
    <text evidence="5">The sequence shown here is derived from an EMBL/GenBank/DDBJ whole genome shotgun (WGS) entry which is preliminary data.</text>
</comment>
<dbReference type="GO" id="GO:0022627">
    <property type="term" value="C:cytosolic small ribosomal subunit"/>
    <property type="evidence" value="ECO:0007669"/>
    <property type="project" value="TreeGrafter"/>
</dbReference>
<name>A0A1G2E2H1_9BACT</name>
<dbReference type="NCBIfam" id="TIGR00165">
    <property type="entry name" value="S18"/>
    <property type="match status" value="1"/>
</dbReference>
<accession>A0A1G2E2H1</accession>
<dbReference type="PANTHER" id="PTHR13479">
    <property type="entry name" value="30S RIBOSOMAL PROTEIN S18"/>
    <property type="match status" value="1"/>
</dbReference>
<dbReference type="GO" id="GO:0003735">
    <property type="term" value="F:structural constituent of ribosome"/>
    <property type="evidence" value="ECO:0007669"/>
    <property type="project" value="InterPro"/>
</dbReference>
<evidence type="ECO:0000256" key="3">
    <source>
        <dbReference type="ARBA" id="ARBA00023274"/>
    </source>
</evidence>
<proteinExistence type="inferred from homology"/>
<dbReference type="InterPro" id="IPR001648">
    <property type="entry name" value="Ribosomal_bS18"/>
</dbReference>
<evidence type="ECO:0000313" key="5">
    <source>
        <dbReference type="EMBL" id="OGZ19348.1"/>
    </source>
</evidence>
<dbReference type="PANTHER" id="PTHR13479:SF40">
    <property type="entry name" value="SMALL RIBOSOMAL SUBUNIT PROTEIN BS18M"/>
    <property type="match status" value="1"/>
</dbReference>
<dbReference type="SUPFAM" id="SSF46911">
    <property type="entry name" value="Ribosomal protein S18"/>
    <property type="match status" value="1"/>
</dbReference>
<sequence length="65" mass="7492">MNCYFCQKNIKEINFKETVILRKFITGLGKIRAKKRTGVCASHQRKLSRSIKQARHLGLLSATEK</sequence>
<dbReference type="GO" id="GO:0070181">
    <property type="term" value="F:small ribosomal subunit rRNA binding"/>
    <property type="evidence" value="ECO:0007669"/>
    <property type="project" value="TreeGrafter"/>
</dbReference>
<comment type="similarity">
    <text evidence="1 4">Belongs to the bacterial ribosomal protein bS18 family.</text>
</comment>
<dbReference type="Pfam" id="PF01084">
    <property type="entry name" value="Ribosomal_S18"/>
    <property type="match status" value="1"/>
</dbReference>
<protein>
    <submittedName>
        <fullName evidence="5">30S ribosomal protein S18</fullName>
    </submittedName>
</protein>
<gene>
    <name evidence="5" type="ORF">A2626_01095</name>
</gene>
<evidence type="ECO:0000256" key="4">
    <source>
        <dbReference type="RuleBase" id="RU003910"/>
    </source>
</evidence>
<dbReference type="InterPro" id="IPR036870">
    <property type="entry name" value="Ribosomal_bS18_sf"/>
</dbReference>
<dbReference type="PRINTS" id="PR00974">
    <property type="entry name" value="RIBOSOMALS18"/>
</dbReference>
<organism evidence="5 6">
    <name type="scientific">Candidatus Nealsonbacteria bacterium RIFCSPHIGHO2_01_FULL_38_55</name>
    <dbReference type="NCBI Taxonomy" id="1801664"/>
    <lineage>
        <taxon>Bacteria</taxon>
        <taxon>Candidatus Nealsoniibacteriota</taxon>
    </lineage>
</organism>
<reference evidence="5 6" key="1">
    <citation type="journal article" date="2016" name="Nat. Commun.">
        <title>Thousands of microbial genomes shed light on interconnected biogeochemical processes in an aquifer system.</title>
        <authorList>
            <person name="Anantharaman K."/>
            <person name="Brown C.T."/>
            <person name="Hug L.A."/>
            <person name="Sharon I."/>
            <person name="Castelle C.J."/>
            <person name="Probst A.J."/>
            <person name="Thomas B.C."/>
            <person name="Singh A."/>
            <person name="Wilkins M.J."/>
            <person name="Karaoz U."/>
            <person name="Brodie E.L."/>
            <person name="Williams K.H."/>
            <person name="Hubbard S.S."/>
            <person name="Banfield J.F."/>
        </authorList>
    </citation>
    <scope>NUCLEOTIDE SEQUENCE [LARGE SCALE GENOMIC DNA]</scope>
</reference>
<dbReference type="EMBL" id="MHLZ01000036">
    <property type="protein sequence ID" value="OGZ19348.1"/>
    <property type="molecule type" value="Genomic_DNA"/>
</dbReference>
<keyword evidence="2 4" id="KW-0689">Ribosomal protein</keyword>
<keyword evidence="3 4" id="KW-0687">Ribonucleoprotein</keyword>
<dbReference type="Proteomes" id="UP000177360">
    <property type="component" value="Unassembled WGS sequence"/>
</dbReference>
<evidence type="ECO:0000256" key="2">
    <source>
        <dbReference type="ARBA" id="ARBA00022980"/>
    </source>
</evidence>
<evidence type="ECO:0000256" key="1">
    <source>
        <dbReference type="ARBA" id="ARBA00005589"/>
    </source>
</evidence>
<dbReference type="Gene3D" id="4.10.640.10">
    <property type="entry name" value="Ribosomal protein S18"/>
    <property type="match status" value="1"/>
</dbReference>
<dbReference type="AlphaFoldDB" id="A0A1G2E2H1"/>
<evidence type="ECO:0000313" key="6">
    <source>
        <dbReference type="Proteomes" id="UP000177360"/>
    </source>
</evidence>
<dbReference type="GO" id="GO:0006412">
    <property type="term" value="P:translation"/>
    <property type="evidence" value="ECO:0007669"/>
    <property type="project" value="InterPro"/>
</dbReference>